<dbReference type="EMBL" id="CARXXK010001024">
    <property type="protein sequence ID" value="CAI6372210.1"/>
    <property type="molecule type" value="Genomic_DNA"/>
</dbReference>
<dbReference type="Pfam" id="PF00078">
    <property type="entry name" value="RVT_1"/>
    <property type="match status" value="1"/>
</dbReference>
<dbReference type="CDD" id="cd09274">
    <property type="entry name" value="RNase_HI_RT_Ty3"/>
    <property type="match status" value="1"/>
</dbReference>
<keyword evidence="7" id="KW-0695">RNA-directed DNA polymerase</keyword>
<keyword evidence="2" id="KW-0808">Transferase</keyword>
<organism evidence="9 10">
    <name type="scientific">Macrosiphum euphorbiae</name>
    <name type="common">potato aphid</name>
    <dbReference type="NCBI Taxonomy" id="13131"/>
    <lineage>
        <taxon>Eukaryota</taxon>
        <taxon>Metazoa</taxon>
        <taxon>Ecdysozoa</taxon>
        <taxon>Arthropoda</taxon>
        <taxon>Hexapoda</taxon>
        <taxon>Insecta</taxon>
        <taxon>Pterygota</taxon>
        <taxon>Neoptera</taxon>
        <taxon>Paraneoptera</taxon>
        <taxon>Hemiptera</taxon>
        <taxon>Sternorrhyncha</taxon>
        <taxon>Aphidomorpha</taxon>
        <taxon>Aphidoidea</taxon>
        <taxon>Aphididae</taxon>
        <taxon>Macrosiphini</taxon>
        <taxon>Macrosiphum</taxon>
    </lineage>
</organism>
<dbReference type="PANTHER" id="PTHR37984:SF5">
    <property type="entry name" value="PROTEIN NYNRIN-LIKE"/>
    <property type="match status" value="1"/>
</dbReference>
<dbReference type="Gene3D" id="3.30.70.270">
    <property type="match status" value="2"/>
</dbReference>
<dbReference type="GO" id="GO:0003964">
    <property type="term" value="F:RNA-directed DNA polymerase activity"/>
    <property type="evidence" value="ECO:0007669"/>
    <property type="project" value="UniProtKB-KW"/>
</dbReference>
<dbReference type="Pfam" id="PF17917">
    <property type="entry name" value="RT_RNaseH"/>
    <property type="match status" value="1"/>
</dbReference>
<evidence type="ECO:0000256" key="6">
    <source>
        <dbReference type="ARBA" id="ARBA00022801"/>
    </source>
</evidence>
<protein>
    <recommendedName>
        <fullName evidence="1">RNA-directed DNA polymerase</fullName>
        <ecNumber evidence="1">2.7.7.49</ecNumber>
    </recommendedName>
</protein>
<dbReference type="FunFam" id="3.30.70.270:FF:000020">
    <property type="entry name" value="Transposon Tf2-6 polyprotein-like Protein"/>
    <property type="match status" value="1"/>
</dbReference>
<dbReference type="SUPFAM" id="SSF56672">
    <property type="entry name" value="DNA/RNA polymerases"/>
    <property type="match status" value="1"/>
</dbReference>
<dbReference type="InterPro" id="IPR041373">
    <property type="entry name" value="RT_RNaseH"/>
</dbReference>
<keyword evidence="10" id="KW-1185">Reference proteome</keyword>
<evidence type="ECO:0000259" key="8">
    <source>
        <dbReference type="PROSITE" id="PS50878"/>
    </source>
</evidence>
<evidence type="ECO:0000256" key="1">
    <source>
        <dbReference type="ARBA" id="ARBA00012493"/>
    </source>
</evidence>
<dbReference type="InterPro" id="IPR043128">
    <property type="entry name" value="Rev_trsase/Diguanyl_cyclase"/>
</dbReference>
<comment type="caution">
    <text evidence="9">The sequence shown here is derived from an EMBL/GenBank/DDBJ whole genome shotgun (WGS) entry which is preliminary data.</text>
</comment>
<dbReference type="InterPro" id="IPR050951">
    <property type="entry name" value="Retrovirus_Pol_polyprotein"/>
</dbReference>
<dbReference type="AlphaFoldDB" id="A0AAV0XUI2"/>
<dbReference type="InterPro" id="IPR043502">
    <property type="entry name" value="DNA/RNA_pol_sf"/>
</dbReference>
<feature type="domain" description="Reverse transcriptase" evidence="8">
    <location>
        <begin position="142"/>
        <end position="321"/>
    </location>
</feature>
<evidence type="ECO:0000256" key="2">
    <source>
        <dbReference type="ARBA" id="ARBA00022679"/>
    </source>
</evidence>
<evidence type="ECO:0000256" key="5">
    <source>
        <dbReference type="ARBA" id="ARBA00022759"/>
    </source>
</evidence>
<sequence length="662" mass="74495">MIVGRSWLDSPSVAYHKAHGRLYIYNAEASSDGMVVGVTSHAREVDYLHVAEIGPDPPVHQELELSDFVFVSTEATSEERDDLLLLVNEYRSCFAKSLDELGCTPLMRVDIQEVPGSLPVVCRPYKTTQADREEIHRIVTNWKRYGVVSETTSPYASPVLLAKQAGINRLCVNYRRLNKQTIRQHYPLPDMMEQLESLADSRLFTQLDLASGYLQIPLTEEASKKTAFITADTTGEFNRMPFGLSGAVAEFTRLMQRVLSPIQGLNVRNYLDDMVVDGKNWTEMLTNLRAVLGKIREAQLTLKPLKCSFGAKRIHFLGFVIEGGEILPGTEKVRAIEEYPVPKDVHEVRRYLGLTGFFRRFVEKYAVVAGPLTRLMRGEWVFGWAEEQQTAFDSLHRNLTSDTVQTMLRKDAARTELHTDASALGLGAMLLQSSVEGDPLKLVYCASRKTSDAETRYHSSKLELLCIVWAVNKLRQFILGIKFTVFTDCQVLTYLNSSKSVNAQVARWYDALQEYDIEVNYRPGVRMTHVDALSRAPVGPEESLDEALMERQTVCVLITLEERVMMCQTADKLISTTTTTTTTTYAGPLCSIPNLFASWLCAKSFCRIVLRPPLWGCVPIICTNIRVQKDLAQSHDAKRFGIEQRGPAYVVVVVVVVVEIIE</sequence>
<gene>
    <name evidence="9" type="ORF">MEUPH1_LOCUS26114</name>
</gene>
<evidence type="ECO:0000313" key="9">
    <source>
        <dbReference type="EMBL" id="CAI6372210.1"/>
    </source>
</evidence>
<keyword evidence="5" id="KW-0255">Endonuclease</keyword>
<dbReference type="Proteomes" id="UP001160148">
    <property type="component" value="Unassembled WGS sequence"/>
</dbReference>
<name>A0AAV0XUI2_9HEMI</name>
<keyword evidence="4" id="KW-0540">Nuclease</keyword>
<evidence type="ECO:0000256" key="4">
    <source>
        <dbReference type="ARBA" id="ARBA00022722"/>
    </source>
</evidence>
<accession>A0AAV0XUI2</accession>
<proteinExistence type="predicted"/>
<reference evidence="9 10" key="1">
    <citation type="submission" date="2023-01" db="EMBL/GenBank/DDBJ databases">
        <authorList>
            <person name="Whitehead M."/>
        </authorList>
    </citation>
    <scope>NUCLEOTIDE SEQUENCE [LARGE SCALE GENOMIC DNA]</scope>
</reference>
<dbReference type="Gene3D" id="3.10.10.10">
    <property type="entry name" value="HIV Type 1 Reverse Transcriptase, subunit A, domain 1"/>
    <property type="match status" value="1"/>
</dbReference>
<evidence type="ECO:0000256" key="7">
    <source>
        <dbReference type="ARBA" id="ARBA00022918"/>
    </source>
</evidence>
<dbReference type="GO" id="GO:0016787">
    <property type="term" value="F:hydrolase activity"/>
    <property type="evidence" value="ECO:0007669"/>
    <property type="project" value="UniProtKB-KW"/>
</dbReference>
<dbReference type="CDD" id="cd01647">
    <property type="entry name" value="RT_LTR"/>
    <property type="match status" value="1"/>
</dbReference>
<dbReference type="PROSITE" id="PS50878">
    <property type="entry name" value="RT_POL"/>
    <property type="match status" value="1"/>
</dbReference>
<dbReference type="InterPro" id="IPR000477">
    <property type="entry name" value="RT_dom"/>
</dbReference>
<keyword evidence="3" id="KW-0548">Nucleotidyltransferase</keyword>
<evidence type="ECO:0000256" key="3">
    <source>
        <dbReference type="ARBA" id="ARBA00022695"/>
    </source>
</evidence>
<dbReference type="EC" id="2.7.7.49" evidence="1"/>
<evidence type="ECO:0000313" key="10">
    <source>
        <dbReference type="Proteomes" id="UP001160148"/>
    </source>
</evidence>
<dbReference type="GO" id="GO:0004519">
    <property type="term" value="F:endonuclease activity"/>
    <property type="evidence" value="ECO:0007669"/>
    <property type="project" value="UniProtKB-KW"/>
</dbReference>
<keyword evidence="6" id="KW-0378">Hydrolase</keyword>
<dbReference type="PANTHER" id="PTHR37984">
    <property type="entry name" value="PROTEIN CBG26694"/>
    <property type="match status" value="1"/>
</dbReference>